<keyword evidence="9" id="KW-0472">Membrane</keyword>
<evidence type="ECO:0000256" key="5">
    <source>
        <dbReference type="ARBA" id="ARBA00022946"/>
    </source>
</evidence>
<evidence type="ECO:0000313" key="12">
    <source>
        <dbReference type="EMBL" id="SEB19135.1"/>
    </source>
</evidence>
<dbReference type="InterPro" id="IPR045024">
    <property type="entry name" value="NDH-2"/>
</dbReference>
<dbReference type="Pfam" id="PF22366">
    <property type="entry name" value="NDH2_C"/>
    <property type="match status" value="1"/>
</dbReference>
<dbReference type="OrthoDB" id="9781621at2"/>
<evidence type="ECO:0000256" key="3">
    <source>
        <dbReference type="ARBA" id="ARBA00022630"/>
    </source>
</evidence>
<comment type="catalytic activity">
    <reaction evidence="8">
        <text>a quinone + NADH + H(+) = a quinol + NAD(+)</text>
        <dbReference type="Rhea" id="RHEA:46160"/>
        <dbReference type="ChEBI" id="CHEBI:15378"/>
        <dbReference type="ChEBI" id="CHEBI:24646"/>
        <dbReference type="ChEBI" id="CHEBI:57540"/>
        <dbReference type="ChEBI" id="CHEBI:57945"/>
        <dbReference type="ChEBI" id="CHEBI:132124"/>
        <dbReference type="EC" id="1.6.5.9"/>
    </reaction>
</comment>
<proteinExistence type="inferred from homology"/>
<dbReference type="Gene3D" id="3.50.50.100">
    <property type="match status" value="1"/>
</dbReference>
<dbReference type="STRING" id="425514.SAMN05443550_11533"/>
<keyword evidence="6" id="KW-0560">Oxidoreductase</keyword>
<dbReference type="InterPro" id="IPR036188">
    <property type="entry name" value="FAD/NAD-bd_sf"/>
</dbReference>
<sequence length="436" mass="48697">MQKRIVIIGGGFAGINLSLELGKNKHYQVTLVDKNNYNFFPPLIYQVATAYLEPSSISYPIRKLFRSKDNLHFRLGELQKIIPESKQIILNNGTLDYDMLVFATGAETNYFGMENVRKHAIPMKTLSDAIQMRNRLLTHFEEATISTDKEEVRKMLTIVVAGGGPTGVEISGMFAEMRHRIMHKDYPELKNTGAQIYLVDGGAALLKPMSRKSQDHTLESLTKLGVKVILNSHVSDFANDQVIFSDGTQIATKNLIWAAGVSAMRFDGIPPTSYGRGKRLMVDAFHQIEGLPDIYAIGDTCIQSGDPAYPEGHPQVAQVAIQQGVSLAANFKRLAENKALRSFVYSDRGSMAIIGSNKAVVDLPKPKLHLRGFIAWCAWLFIHLLSLISYRNRINTLYHWTVAYFSKDQSLRMIIRPVDIPSVDDEPVPEEKNSAG</sequence>
<keyword evidence="13" id="KW-1185">Reference proteome</keyword>
<feature type="transmembrane region" description="Helical" evidence="9">
    <location>
        <begin position="373"/>
        <end position="390"/>
    </location>
</feature>
<evidence type="ECO:0000256" key="9">
    <source>
        <dbReference type="SAM" id="Phobius"/>
    </source>
</evidence>
<feature type="domain" description="FAD/NAD(P)-binding" evidence="10">
    <location>
        <begin position="4"/>
        <end position="324"/>
    </location>
</feature>
<dbReference type="RefSeq" id="WP_090559781.1">
    <property type="nucleotide sequence ID" value="NZ_FNRA01000015.1"/>
</dbReference>
<dbReference type="Proteomes" id="UP000198850">
    <property type="component" value="Unassembled WGS sequence"/>
</dbReference>
<keyword evidence="3" id="KW-0285">Flavoprotein</keyword>
<protein>
    <recommendedName>
        <fullName evidence="2">NADH:ubiquinone reductase (non-electrogenic)</fullName>
        <ecNumber evidence="2">1.6.5.9</ecNumber>
    </recommendedName>
</protein>
<reference evidence="12 13" key="1">
    <citation type="submission" date="2016-10" db="EMBL/GenBank/DDBJ databases">
        <authorList>
            <person name="de Groot N.N."/>
        </authorList>
    </citation>
    <scope>NUCLEOTIDE SEQUENCE [LARGE SCALE GENOMIC DNA]</scope>
    <source>
        <strain evidence="12 13">DSM 19033</strain>
    </source>
</reference>
<comment type="similarity">
    <text evidence="1">Belongs to the NADH dehydrogenase family.</text>
</comment>
<dbReference type="InterPro" id="IPR054585">
    <property type="entry name" value="NDH2-like_C"/>
</dbReference>
<evidence type="ECO:0000256" key="8">
    <source>
        <dbReference type="ARBA" id="ARBA00047599"/>
    </source>
</evidence>
<dbReference type="PANTHER" id="PTHR43706">
    <property type="entry name" value="NADH DEHYDROGENASE"/>
    <property type="match status" value="1"/>
</dbReference>
<keyword evidence="7" id="KW-0520">NAD</keyword>
<dbReference type="InterPro" id="IPR023753">
    <property type="entry name" value="FAD/NAD-binding_dom"/>
</dbReference>
<dbReference type="Pfam" id="PF07992">
    <property type="entry name" value="Pyr_redox_2"/>
    <property type="match status" value="1"/>
</dbReference>
<evidence type="ECO:0000259" key="11">
    <source>
        <dbReference type="Pfam" id="PF22366"/>
    </source>
</evidence>
<dbReference type="PRINTS" id="PR00368">
    <property type="entry name" value="FADPNR"/>
</dbReference>
<accession>A0A1H4HBR2</accession>
<keyword evidence="4" id="KW-0274">FAD</keyword>
<feature type="domain" description="External alternative NADH-ubiquinone oxidoreductase-like C-terminal" evidence="11">
    <location>
        <begin position="348"/>
        <end position="403"/>
    </location>
</feature>
<dbReference type="AlphaFoldDB" id="A0A1H4HBR2"/>
<evidence type="ECO:0000313" key="13">
    <source>
        <dbReference type="Proteomes" id="UP000198850"/>
    </source>
</evidence>
<dbReference type="SUPFAM" id="SSF51905">
    <property type="entry name" value="FAD/NAD(P)-binding domain"/>
    <property type="match status" value="2"/>
</dbReference>
<keyword evidence="5" id="KW-0809">Transit peptide</keyword>
<evidence type="ECO:0000259" key="10">
    <source>
        <dbReference type="Pfam" id="PF07992"/>
    </source>
</evidence>
<keyword evidence="9" id="KW-0812">Transmembrane</keyword>
<keyword evidence="9" id="KW-1133">Transmembrane helix</keyword>
<dbReference type="PRINTS" id="PR00411">
    <property type="entry name" value="PNDRDTASEI"/>
</dbReference>
<dbReference type="EC" id="1.6.5.9" evidence="2"/>
<gene>
    <name evidence="12" type="ORF">SAMN05443550_11533</name>
</gene>
<organism evidence="12 13">
    <name type="scientific">Pedobacter hartonius</name>
    <dbReference type="NCBI Taxonomy" id="425514"/>
    <lineage>
        <taxon>Bacteria</taxon>
        <taxon>Pseudomonadati</taxon>
        <taxon>Bacteroidota</taxon>
        <taxon>Sphingobacteriia</taxon>
        <taxon>Sphingobacteriales</taxon>
        <taxon>Sphingobacteriaceae</taxon>
        <taxon>Pedobacter</taxon>
    </lineage>
</organism>
<name>A0A1H4HBR2_9SPHI</name>
<evidence type="ECO:0000256" key="2">
    <source>
        <dbReference type="ARBA" id="ARBA00012637"/>
    </source>
</evidence>
<evidence type="ECO:0000256" key="6">
    <source>
        <dbReference type="ARBA" id="ARBA00023002"/>
    </source>
</evidence>
<dbReference type="GO" id="GO:0050136">
    <property type="term" value="F:NADH dehydrogenase (quinone) (non-electrogenic) activity"/>
    <property type="evidence" value="ECO:0007669"/>
    <property type="project" value="UniProtKB-EC"/>
</dbReference>
<dbReference type="PANTHER" id="PTHR43706:SF47">
    <property type="entry name" value="EXTERNAL NADH-UBIQUINONE OXIDOREDUCTASE 1, MITOCHONDRIAL-RELATED"/>
    <property type="match status" value="1"/>
</dbReference>
<evidence type="ECO:0000256" key="7">
    <source>
        <dbReference type="ARBA" id="ARBA00023027"/>
    </source>
</evidence>
<dbReference type="EMBL" id="FNRA01000015">
    <property type="protein sequence ID" value="SEB19135.1"/>
    <property type="molecule type" value="Genomic_DNA"/>
</dbReference>
<evidence type="ECO:0000256" key="4">
    <source>
        <dbReference type="ARBA" id="ARBA00022827"/>
    </source>
</evidence>
<evidence type="ECO:0000256" key="1">
    <source>
        <dbReference type="ARBA" id="ARBA00005272"/>
    </source>
</evidence>